<comment type="caution">
    <text evidence="2">The sequence shown here is derived from an EMBL/GenBank/DDBJ whole genome shotgun (WGS) entry which is preliminary data.</text>
</comment>
<keyword evidence="3" id="KW-1185">Reference proteome</keyword>
<dbReference type="Proteomes" id="UP000585474">
    <property type="component" value="Unassembled WGS sequence"/>
</dbReference>
<evidence type="ECO:0000256" key="1">
    <source>
        <dbReference type="SAM" id="MobiDB-lite"/>
    </source>
</evidence>
<feature type="region of interest" description="Disordered" evidence="1">
    <location>
        <begin position="111"/>
        <end position="133"/>
    </location>
</feature>
<evidence type="ECO:0000313" key="2">
    <source>
        <dbReference type="EMBL" id="GFS32362.1"/>
    </source>
</evidence>
<dbReference type="EMBL" id="BJWL01000161">
    <property type="protein sequence ID" value="GFS32362.1"/>
    <property type="molecule type" value="Genomic_DNA"/>
</dbReference>
<accession>A0A7J0DCJ0</accession>
<feature type="compositionally biased region" description="Basic and acidic residues" evidence="1">
    <location>
        <begin position="123"/>
        <end position="133"/>
    </location>
</feature>
<dbReference type="AlphaFoldDB" id="A0A7J0DCJ0"/>
<evidence type="ECO:0000313" key="3">
    <source>
        <dbReference type="Proteomes" id="UP000585474"/>
    </source>
</evidence>
<gene>
    <name evidence="2" type="ORF">Acr_00g0022260</name>
</gene>
<reference evidence="3" key="1">
    <citation type="submission" date="2019-07" db="EMBL/GenBank/DDBJ databases">
        <title>De Novo Assembly of kiwifruit Actinidia rufa.</title>
        <authorList>
            <person name="Sugita-Konishi S."/>
            <person name="Sato K."/>
            <person name="Mori E."/>
            <person name="Abe Y."/>
            <person name="Kisaki G."/>
            <person name="Hamano K."/>
            <person name="Suezawa K."/>
            <person name="Otani M."/>
            <person name="Fukuda T."/>
            <person name="Manabe T."/>
            <person name="Gomi K."/>
            <person name="Tabuchi M."/>
            <person name="Akimitsu K."/>
            <person name="Kataoka I."/>
        </authorList>
    </citation>
    <scope>NUCLEOTIDE SEQUENCE [LARGE SCALE GENOMIC DNA]</scope>
    <source>
        <strain evidence="3">cv. Fuchu</strain>
    </source>
</reference>
<name>A0A7J0DCJ0_9ERIC</name>
<protein>
    <submittedName>
        <fullName evidence="2">Uncharacterized protein</fullName>
    </submittedName>
</protein>
<sequence length="133" mass="15184">MMLRLLVCDDIYLHPRILWTASSFVTGEGGFGPEDSPTSVSAFKGPFDLSSSVFDDEANQRDENRTEDRVLGHFWRFYIFTGDAYHWMSCGSLEKEIVRWPKLPREEGMRSTMARSETWGCGNHREGGVEKIG</sequence>
<proteinExistence type="predicted"/>
<organism evidence="2 3">
    <name type="scientific">Actinidia rufa</name>
    <dbReference type="NCBI Taxonomy" id="165716"/>
    <lineage>
        <taxon>Eukaryota</taxon>
        <taxon>Viridiplantae</taxon>
        <taxon>Streptophyta</taxon>
        <taxon>Embryophyta</taxon>
        <taxon>Tracheophyta</taxon>
        <taxon>Spermatophyta</taxon>
        <taxon>Magnoliopsida</taxon>
        <taxon>eudicotyledons</taxon>
        <taxon>Gunneridae</taxon>
        <taxon>Pentapetalae</taxon>
        <taxon>asterids</taxon>
        <taxon>Ericales</taxon>
        <taxon>Actinidiaceae</taxon>
        <taxon>Actinidia</taxon>
    </lineage>
</organism>